<dbReference type="Gene3D" id="2.30.60.10">
    <property type="entry name" value="Cyanovirin-N"/>
    <property type="match status" value="1"/>
</dbReference>
<dbReference type="InterPro" id="IPR036673">
    <property type="entry name" value="Cyanovirin-N_sf"/>
</dbReference>
<evidence type="ECO:0000259" key="2">
    <source>
        <dbReference type="Pfam" id="PF08881"/>
    </source>
</evidence>
<dbReference type="OrthoDB" id="3016981at2759"/>
<reference evidence="3" key="1">
    <citation type="submission" date="2020-05" db="EMBL/GenBank/DDBJ databases">
        <title>Mycena genomes resolve the evolution of fungal bioluminescence.</title>
        <authorList>
            <person name="Tsai I.J."/>
        </authorList>
    </citation>
    <scope>NUCLEOTIDE SEQUENCE</scope>
    <source>
        <strain evidence="3">CCC161011</strain>
    </source>
</reference>
<evidence type="ECO:0000256" key="1">
    <source>
        <dbReference type="SAM" id="SignalP"/>
    </source>
</evidence>
<dbReference type="Pfam" id="PF08881">
    <property type="entry name" value="CVNH"/>
    <property type="match status" value="1"/>
</dbReference>
<dbReference type="EMBL" id="JACAZI010000002">
    <property type="protein sequence ID" value="KAF7368222.1"/>
    <property type="molecule type" value="Genomic_DNA"/>
</dbReference>
<feature type="chain" id="PRO_5034223472" description="Cyanovirin-N domain-containing protein" evidence="1">
    <location>
        <begin position="20"/>
        <end position="151"/>
    </location>
</feature>
<keyword evidence="4" id="KW-1185">Reference proteome</keyword>
<protein>
    <recommendedName>
        <fullName evidence="2">Cyanovirin-N domain-containing protein</fullName>
    </recommendedName>
</protein>
<organism evidence="3 4">
    <name type="scientific">Mycena venus</name>
    <dbReference type="NCBI Taxonomy" id="2733690"/>
    <lineage>
        <taxon>Eukaryota</taxon>
        <taxon>Fungi</taxon>
        <taxon>Dikarya</taxon>
        <taxon>Basidiomycota</taxon>
        <taxon>Agaricomycotina</taxon>
        <taxon>Agaricomycetes</taxon>
        <taxon>Agaricomycetidae</taxon>
        <taxon>Agaricales</taxon>
        <taxon>Marasmiineae</taxon>
        <taxon>Mycenaceae</taxon>
        <taxon>Mycena</taxon>
    </lineage>
</organism>
<name>A0A8H6YZT8_9AGAR</name>
<evidence type="ECO:0000313" key="4">
    <source>
        <dbReference type="Proteomes" id="UP000620124"/>
    </source>
</evidence>
<feature type="domain" description="Cyanovirin-N" evidence="2">
    <location>
        <begin position="45"/>
        <end position="150"/>
    </location>
</feature>
<dbReference type="Proteomes" id="UP000620124">
    <property type="component" value="Unassembled WGS sequence"/>
</dbReference>
<accession>A0A8H6YZT8</accession>
<dbReference type="SUPFAM" id="SSF51322">
    <property type="entry name" value="Cyanovirin-N"/>
    <property type="match status" value="1"/>
</dbReference>
<comment type="caution">
    <text evidence="3">The sequence shown here is derived from an EMBL/GenBank/DDBJ whole genome shotgun (WGS) entry which is preliminary data.</text>
</comment>
<evidence type="ECO:0000313" key="3">
    <source>
        <dbReference type="EMBL" id="KAF7368222.1"/>
    </source>
</evidence>
<proteinExistence type="predicted"/>
<gene>
    <name evidence="3" type="ORF">MVEN_00142100</name>
</gene>
<dbReference type="InterPro" id="IPR011058">
    <property type="entry name" value="Cyanovirin-N"/>
</dbReference>
<keyword evidence="1" id="KW-0732">Signal</keyword>
<sequence length="151" mass="15226">MQFTLLTALILNAISRLNAQDCSVFSPPPSPTAPVGGAAGGNAASSCIDFFLSDPDQGTIEASCDADDQSGRCPSAFIGACVGVAQPSGNLKCQIEGGAGFNGTCTFSDRLQISGIHIILTATCGNTQGGLTTSSIDLNDCFANIDGVLTC</sequence>
<feature type="signal peptide" evidence="1">
    <location>
        <begin position="1"/>
        <end position="19"/>
    </location>
</feature>
<dbReference type="AlphaFoldDB" id="A0A8H6YZT8"/>